<accession>A0A6A4QJ59</accession>
<reference evidence="6" key="1">
    <citation type="journal article" date="2020" name="Nat. Commun.">
        <title>Genome sequence of the cluster root forming white lupin.</title>
        <authorList>
            <person name="Hufnagel B."/>
            <person name="Marques A."/>
            <person name="Soriano A."/>
            <person name="Marques L."/>
            <person name="Divol F."/>
            <person name="Doumas P."/>
            <person name="Sallet E."/>
            <person name="Mancinotti D."/>
            <person name="Carrere S."/>
            <person name="Marande W."/>
            <person name="Arribat S."/>
            <person name="Keller J."/>
            <person name="Huneau C."/>
            <person name="Blein T."/>
            <person name="Aime D."/>
            <person name="Laguerre M."/>
            <person name="Taylor J."/>
            <person name="Schubert V."/>
            <person name="Nelson M."/>
            <person name="Geu-Flores F."/>
            <person name="Crespi M."/>
            <person name="Gallardo-Guerrero K."/>
            <person name="Delaux P.-M."/>
            <person name="Salse J."/>
            <person name="Berges H."/>
            <person name="Guyot R."/>
            <person name="Gouzy J."/>
            <person name="Peret B."/>
        </authorList>
    </citation>
    <scope>NUCLEOTIDE SEQUENCE [LARGE SCALE GENOMIC DNA]</scope>
    <source>
        <strain evidence="6">cv. Amiga</strain>
    </source>
</reference>
<dbReference type="GO" id="GO:0016740">
    <property type="term" value="F:transferase activity"/>
    <property type="evidence" value="ECO:0007669"/>
    <property type="project" value="UniProtKB-KW"/>
</dbReference>
<dbReference type="InterPro" id="IPR013320">
    <property type="entry name" value="ConA-like_dom_sf"/>
</dbReference>
<keyword evidence="3" id="KW-0326">Glycosidase</keyword>
<dbReference type="SUPFAM" id="SSF49899">
    <property type="entry name" value="Concanavalin A-like lectins/glucanases"/>
    <property type="match status" value="1"/>
</dbReference>
<evidence type="ECO:0000313" key="5">
    <source>
        <dbReference type="EMBL" id="KAE9613971.1"/>
    </source>
</evidence>
<dbReference type="InterPro" id="IPR044791">
    <property type="entry name" value="Beta-glucanase/XTH"/>
</dbReference>
<organism evidence="5 6">
    <name type="scientific">Lupinus albus</name>
    <name type="common">White lupine</name>
    <name type="synonym">Lupinus termis</name>
    <dbReference type="NCBI Taxonomy" id="3870"/>
    <lineage>
        <taxon>Eukaryota</taxon>
        <taxon>Viridiplantae</taxon>
        <taxon>Streptophyta</taxon>
        <taxon>Embryophyta</taxon>
        <taxon>Tracheophyta</taxon>
        <taxon>Spermatophyta</taxon>
        <taxon>Magnoliopsida</taxon>
        <taxon>eudicotyledons</taxon>
        <taxon>Gunneridae</taxon>
        <taxon>Pentapetalae</taxon>
        <taxon>rosids</taxon>
        <taxon>fabids</taxon>
        <taxon>Fabales</taxon>
        <taxon>Fabaceae</taxon>
        <taxon>Papilionoideae</taxon>
        <taxon>50 kb inversion clade</taxon>
        <taxon>genistoids sensu lato</taxon>
        <taxon>core genistoids</taxon>
        <taxon>Genisteae</taxon>
        <taxon>Lupinus</taxon>
    </lineage>
</organism>
<dbReference type="GO" id="GO:0004553">
    <property type="term" value="F:hydrolase activity, hydrolyzing O-glycosyl compounds"/>
    <property type="evidence" value="ECO:0007669"/>
    <property type="project" value="InterPro"/>
</dbReference>
<dbReference type="AlphaFoldDB" id="A0A6A4QJ59"/>
<gene>
    <name evidence="5" type="ORF">Lalb_Chr05g0223061</name>
</gene>
<feature type="domain" description="GH16" evidence="4">
    <location>
        <begin position="1"/>
        <end position="25"/>
    </location>
</feature>
<evidence type="ECO:0000259" key="4">
    <source>
        <dbReference type="Pfam" id="PF00722"/>
    </source>
</evidence>
<evidence type="ECO:0000256" key="1">
    <source>
        <dbReference type="ARBA" id="ARBA00022801"/>
    </source>
</evidence>
<keyword evidence="6" id="KW-1185">Reference proteome</keyword>
<comment type="caution">
    <text evidence="5">The sequence shown here is derived from an EMBL/GenBank/DDBJ whole genome shotgun (WGS) entry which is preliminary data.</text>
</comment>
<sequence>MRVYTSLWNADDWETRGGLVKTDWRGAPFSARCHHFRTRACRWDEAVSINHCASNVRANWWSSPIYKKLSYAQTGQLNWARKNYMVYN</sequence>
<keyword evidence="2" id="KW-0464">Manganese</keyword>
<dbReference type="OrthoDB" id="1934434at2759"/>
<dbReference type="GO" id="GO:0005975">
    <property type="term" value="P:carbohydrate metabolic process"/>
    <property type="evidence" value="ECO:0007669"/>
    <property type="project" value="InterPro"/>
</dbReference>
<evidence type="ECO:0000313" key="6">
    <source>
        <dbReference type="Proteomes" id="UP000447434"/>
    </source>
</evidence>
<name>A0A6A4QJ59_LUPAL</name>
<evidence type="ECO:0000256" key="2">
    <source>
        <dbReference type="ARBA" id="ARBA00023211"/>
    </source>
</evidence>
<dbReference type="Proteomes" id="UP000447434">
    <property type="component" value="Chromosome 5"/>
</dbReference>
<keyword evidence="1" id="KW-0378">Hydrolase</keyword>
<proteinExistence type="predicted"/>
<dbReference type="Pfam" id="PF00722">
    <property type="entry name" value="Glyco_hydro_16"/>
    <property type="match status" value="1"/>
</dbReference>
<dbReference type="Gene3D" id="2.60.120.200">
    <property type="match status" value="1"/>
</dbReference>
<dbReference type="InterPro" id="IPR000757">
    <property type="entry name" value="Beta-glucanase-like"/>
</dbReference>
<dbReference type="EMBL" id="WOCE01000005">
    <property type="protein sequence ID" value="KAE9613971.1"/>
    <property type="molecule type" value="Genomic_DNA"/>
</dbReference>
<keyword evidence="5" id="KW-0808">Transferase</keyword>
<evidence type="ECO:0000256" key="3">
    <source>
        <dbReference type="ARBA" id="ARBA00023295"/>
    </source>
</evidence>
<dbReference type="PANTHER" id="PTHR31062">
    <property type="entry name" value="XYLOGLUCAN ENDOTRANSGLUCOSYLASE/HYDROLASE PROTEIN 8-RELATED"/>
    <property type="match status" value="1"/>
</dbReference>
<protein>
    <submittedName>
        <fullName evidence="5">Putative xyloglucan:xyloglucosyl transferase</fullName>
    </submittedName>
</protein>